<dbReference type="AlphaFoldDB" id="A0A6C0KGU3"/>
<evidence type="ECO:0000259" key="1">
    <source>
        <dbReference type="PROSITE" id="PS50089"/>
    </source>
</evidence>
<feature type="domain" description="RING-type" evidence="1">
    <location>
        <begin position="177"/>
        <end position="223"/>
    </location>
</feature>
<dbReference type="Gene3D" id="3.30.40.10">
    <property type="entry name" value="Zinc/RING finger domain, C3HC4 (zinc finger)"/>
    <property type="match status" value="1"/>
</dbReference>
<dbReference type="SUPFAM" id="SSF57850">
    <property type="entry name" value="RING/U-box"/>
    <property type="match status" value="1"/>
</dbReference>
<sequence length="442" mass="49348">MSVVNAVPVDGSFDDTAWDLLCESALFPSVPPAVGPELMNVMRFKQSQVQAGARICLVNTGTPLGGLYEGLDASKPYLLVKWRPEWKAFQNRLDVARRQQVALPIYCAPEPYDVFPQGPLAFTDGDGDYQEPLQQPEQVTQFLHAEATRLRSALDTSQQTAKRGHEDLGKAMWEEGCQICHKKDKREVVAFHVNLCGHVHCFGCFEKMTKAAGGRQPLCSQCRAPLRAAPREIIGTDTLEFTVYVLKSDNKGRPLFRLLQEPDLQMRRAGESTISFIERTSVPRVITVTYKKTKSIHGETLSYSVMAPQSHGQARRSTGSSQVFRLKDHTMEFGQPRSYNEKIKKIVSCPIDRVAVIDGEHDIDCQIEGCRFCLCKLNCDLEANLVITATRRSGGSLKTNIGLSPNMYAKKQQYANTSIVELFDSESDSDDVVDAEIEYESE</sequence>
<name>A0A6C0KGU3_9ZZZZ</name>
<proteinExistence type="predicted"/>
<organism evidence="2">
    <name type="scientific">viral metagenome</name>
    <dbReference type="NCBI Taxonomy" id="1070528"/>
    <lineage>
        <taxon>unclassified sequences</taxon>
        <taxon>metagenomes</taxon>
        <taxon>organismal metagenomes</taxon>
    </lineage>
</organism>
<protein>
    <recommendedName>
        <fullName evidence="1">RING-type domain-containing protein</fullName>
    </recommendedName>
</protein>
<evidence type="ECO:0000313" key="2">
    <source>
        <dbReference type="EMBL" id="QHU15494.1"/>
    </source>
</evidence>
<dbReference type="InterPro" id="IPR013083">
    <property type="entry name" value="Znf_RING/FYVE/PHD"/>
</dbReference>
<accession>A0A6C0KGU3</accession>
<dbReference type="PROSITE" id="PS50089">
    <property type="entry name" value="ZF_RING_2"/>
    <property type="match status" value="1"/>
</dbReference>
<dbReference type="EMBL" id="MN740861">
    <property type="protein sequence ID" value="QHU15494.1"/>
    <property type="molecule type" value="Genomic_DNA"/>
</dbReference>
<reference evidence="2" key="1">
    <citation type="journal article" date="2020" name="Nature">
        <title>Giant virus diversity and host interactions through global metagenomics.</title>
        <authorList>
            <person name="Schulz F."/>
            <person name="Roux S."/>
            <person name="Paez-Espino D."/>
            <person name="Jungbluth S."/>
            <person name="Walsh D.A."/>
            <person name="Denef V.J."/>
            <person name="McMahon K.D."/>
            <person name="Konstantinidis K.T."/>
            <person name="Eloe-Fadrosh E.A."/>
            <person name="Kyrpides N.C."/>
            <person name="Woyke T."/>
        </authorList>
    </citation>
    <scope>NUCLEOTIDE SEQUENCE</scope>
    <source>
        <strain evidence="2">GVMAG-S-1103017-68</strain>
    </source>
</reference>
<dbReference type="InterPro" id="IPR001841">
    <property type="entry name" value="Znf_RING"/>
</dbReference>